<dbReference type="EMBL" id="KN824583">
    <property type="protein sequence ID" value="KIM19663.1"/>
    <property type="molecule type" value="Genomic_DNA"/>
</dbReference>
<dbReference type="Proteomes" id="UP000054097">
    <property type="component" value="Unassembled WGS sequence"/>
</dbReference>
<accession>A0A0C2VZF2</accession>
<dbReference type="HOGENOM" id="CLU_548796_0_0_1"/>
<dbReference type="OrthoDB" id="5572844at2759"/>
<dbReference type="PANTHER" id="PTHR28027">
    <property type="entry name" value="TRANSCRIPTIONAL REGULATOR MIT1"/>
    <property type="match status" value="1"/>
</dbReference>
<feature type="region of interest" description="Disordered" evidence="1">
    <location>
        <begin position="113"/>
        <end position="157"/>
    </location>
</feature>
<feature type="compositionally biased region" description="Low complexity" evidence="1">
    <location>
        <begin position="218"/>
        <end position="254"/>
    </location>
</feature>
<dbReference type="PANTHER" id="PTHR28027:SF1">
    <property type="entry name" value="CAMP INDEPENDENT REGULATORY PROTEIN (AFU_ORTHOLOGUE AFUA_3G09640)"/>
    <property type="match status" value="1"/>
</dbReference>
<feature type="compositionally biased region" description="Low complexity" evidence="1">
    <location>
        <begin position="126"/>
        <end position="138"/>
    </location>
</feature>
<reference evidence="3" key="2">
    <citation type="submission" date="2015-01" db="EMBL/GenBank/DDBJ databases">
        <title>Evolutionary Origins and Diversification of the Mycorrhizal Mutualists.</title>
        <authorList>
            <consortium name="DOE Joint Genome Institute"/>
            <consortium name="Mycorrhizal Genomics Consortium"/>
            <person name="Kohler A."/>
            <person name="Kuo A."/>
            <person name="Nagy L.G."/>
            <person name="Floudas D."/>
            <person name="Copeland A."/>
            <person name="Barry K.W."/>
            <person name="Cichocki N."/>
            <person name="Veneault-Fourrey C."/>
            <person name="LaButti K."/>
            <person name="Lindquist E.A."/>
            <person name="Lipzen A."/>
            <person name="Lundell T."/>
            <person name="Morin E."/>
            <person name="Murat C."/>
            <person name="Riley R."/>
            <person name="Ohm R."/>
            <person name="Sun H."/>
            <person name="Tunlid A."/>
            <person name="Henrissat B."/>
            <person name="Grigoriev I.V."/>
            <person name="Hibbett D.S."/>
            <person name="Martin F."/>
        </authorList>
    </citation>
    <scope>NUCLEOTIDE SEQUENCE [LARGE SCALE GENOMIC DNA]</scope>
    <source>
        <strain evidence="3">MAFF 305830</strain>
    </source>
</reference>
<dbReference type="Pfam" id="PF09729">
    <property type="entry name" value="Gti1_Pac2"/>
    <property type="match status" value="1"/>
</dbReference>
<protein>
    <recommendedName>
        <fullName evidence="4">cAMP-independent regulatory protein pac2</fullName>
    </recommendedName>
</protein>
<keyword evidence="3" id="KW-1185">Reference proteome</keyword>
<proteinExistence type="predicted"/>
<feature type="compositionally biased region" description="Low complexity" evidence="1">
    <location>
        <begin position="449"/>
        <end position="467"/>
    </location>
</feature>
<feature type="compositionally biased region" description="Basic and acidic residues" evidence="1">
    <location>
        <begin position="436"/>
        <end position="448"/>
    </location>
</feature>
<evidence type="ECO:0008006" key="4">
    <source>
        <dbReference type="Google" id="ProtNLM"/>
    </source>
</evidence>
<sequence>MAQYGLIMPSAPAHFTHPRLQIRTAQDAHRVFEAVRQGILPLIRRRLSPSERELLASGQVFVWEEAPTGSAAGDETSQTTSGLERWTDGRRWSQSRMREPFLFYEEKVQTTAEEKQAKADRRARKASSSDSQAASAAALQPIRRQDRPSKPDGLTKQTYSSYVTLDPSLPSSSPFNQQPSQRKWHCVAYFSAADWNNLPSVDAYVNLRNIVVPDGVYTSTKGTGKSGSSYATDEVPTSAVSPAVSSAGAASVSGGRVGPIRRPMSRGTLSSSPYTSGGRPSEGSLGPASPCSASSTSDDPRSPGSVCDSPVSYHAHRSHAHPAHPAYHQQQQQQQVQQQQQQSLHPHSSFPHHHHSSSTSSASTGSPPTPGFMSSIPSPSSFNSTSSSSSSSRTAHAHGRHPDDVIMIDAPTLRTPTKDHPHHHHNAHMHQQPHRRSGDGKPMMDVEHFATSPTAGAPSSGASLPSFSTILGQSRAAGPSGRSREDSMALGAFRLAL</sequence>
<gene>
    <name evidence="2" type="ORF">M408DRAFT_334313</name>
</gene>
<feature type="compositionally biased region" description="Low complexity" evidence="1">
    <location>
        <begin position="323"/>
        <end position="349"/>
    </location>
</feature>
<dbReference type="InterPro" id="IPR018608">
    <property type="entry name" value="Gti1/Pac2"/>
</dbReference>
<dbReference type="AlphaFoldDB" id="A0A0C2VZF2"/>
<feature type="region of interest" description="Disordered" evidence="1">
    <location>
        <begin position="215"/>
        <end position="467"/>
    </location>
</feature>
<dbReference type="GO" id="GO:0003677">
    <property type="term" value="F:DNA binding"/>
    <property type="evidence" value="ECO:0007669"/>
    <property type="project" value="TreeGrafter"/>
</dbReference>
<organism evidence="2 3">
    <name type="scientific">Serendipita vermifera MAFF 305830</name>
    <dbReference type="NCBI Taxonomy" id="933852"/>
    <lineage>
        <taxon>Eukaryota</taxon>
        <taxon>Fungi</taxon>
        <taxon>Dikarya</taxon>
        <taxon>Basidiomycota</taxon>
        <taxon>Agaricomycotina</taxon>
        <taxon>Agaricomycetes</taxon>
        <taxon>Sebacinales</taxon>
        <taxon>Serendipitaceae</taxon>
        <taxon>Serendipita</taxon>
    </lineage>
</organism>
<feature type="compositionally biased region" description="Basic residues" evidence="1">
    <location>
        <begin position="420"/>
        <end position="435"/>
    </location>
</feature>
<reference evidence="2 3" key="1">
    <citation type="submission" date="2014-04" db="EMBL/GenBank/DDBJ databases">
        <authorList>
            <consortium name="DOE Joint Genome Institute"/>
            <person name="Kuo A."/>
            <person name="Zuccaro A."/>
            <person name="Kohler A."/>
            <person name="Nagy L.G."/>
            <person name="Floudas D."/>
            <person name="Copeland A."/>
            <person name="Barry K.W."/>
            <person name="Cichocki N."/>
            <person name="Veneault-Fourrey C."/>
            <person name="LaButti K."/>
            <person name="Lindquist E.A."/>
            <person name="Lipzen A."/>
            <person name="Lundell T."/>
            <person name="Morin E."/>
            <person name="Murat C."/>
            <person name="Sun H."/>
            <person name="Tunlid A."/>
            <person name="Henrissat B."/>
            <person name="Grigoriev I.V."/>
            <person name="Hibbett D.S."/>
            <person name="Martin F."/>
            <person name="Nordberg H.P."/>
            <person name="Cantor M.N."/>
            <person name="Hua S.X."/>
        </authorList>
    </citation>
    <scope>NUCLEOTIDE SEQUENCE [LARGE SCALE GENOMIC DNA]</scope>
    <source>
        <strain evidence="2 3">MAFF 305830</strain>
    </source>
</reference>
<feature type="compositionally biased region" description="Low complexity" evidence="1">
    <location>
        <begin position="374"/>
        <end position="392"/>
    </location>
</feature>
<evidence type="ECO:0000256" key="1">
    <source>
        <dbReference type="SAM" id="MobiDB-lite"/>
    </source>
</evidence>
<name>A0A0C2VZF2_SERVB</name>
<evidence type="ECO:0000313" key="3">
    <source>
        <dbReference type="Proteomes" id="UP000054097"/>
    </source>
</evidence>
<feature type="region of interest" description="Disordered" evidence="1">
    <location>
        <begin position="67"/>
        <end position="91"/>
    </location>
</feature>
<evidence type="ECO:0000313" key="2">
    <source>
        <dbReference type="EMBL" id="KIM19663.1"/>
    </source>
</evidence>
<feature type="compositionally biased region" description="Low complexity" evidence="1">
    <location>
        <begin position="357"/>
        <end position="366"/>
    </location>
</feature>